<dbReference type="EMBL" id="AZHB01000008">
    <property type="protein sequence ID" value="OAA66219.1"/>
    <property type="molecule type" value="Genomic_DNA"/>
</dbReference>
<dbReference type="InterPro" id="IPR012462">
    <property type="entry name" value="UFSP1/2_DUB_cat"/>
</dbReference>
<evidence type="ECO:0000313" key="3">
    <source>
        <dbReference type="EMBL" id="OAA66219.1"/>
    </source>
</evidence>
<organism evidence="3 4">
    <name type="scientific">Cordyceps fumosorosea (strain ARSEF 2679)</name>
    <name type="common">Isaria fumosorosea</name>
    <dbReference type="NCBI Taxonomy" id="1081104"/>
    <lineage>
        <taxon>Eukaryota</taxon>
        <taxon>Fungi</taxon>
        <taxon>Dikarya</taxon>
        <taxon>Ascomycota</taxon>
        <taxon>Pezizomycotina</taxon>
        <taxon>Sordariomycetes</taxon>
        <taxon>Hypocreomycetidae</taxon>
        <taxon>Hypocreales</taxon>
        <taxon>Cordycipitaceae</taxon>
        <taxon>Cordyceps</taxon>
    </lineage>
</organism>
<dbReference type="RefSeq" id="XP_018705243.1">
    <property type="nucleotide sequence ID" value="XM_018847663.1"/>
</dbReference>
<comment type="caution">
    <text evidence="3">The sequence shown here is derived from an EMBL/GenBank/DDBJ whole genome shotgun (WGS) entry which is preliminary data.</text>
</comment>
<keyword evidence="1" id="KW-0378">Hydrolase</keyword>
<evidence type="ECO:0000259" key="2">
    <source>
        <dbReference type="Pfam" id="PF07910"/>
    </source>
</evidence>
<keyword evidence="4" id="KW-1185">Reference proteome</keyword>
<dbReference type="GeneID" id="30020349"/>
<dbReference type="OrthoDB" id="288987at2759"/>
<dbReference type="AlphaFoldDB" id="A0A167YDW9"/>
<gene>
    <name evidence="3" type="ORF">ISF_04057</name>
</gene>
<protein>
    <submittedName>
        <fullName evidence="3">Peptidase C78, ubiquitin fold modifier-specific peptidase 1/ 2</fullName>
    </submittedName>
</protein>
<dbReference type="Proteomes" id="UP000076744">
    <property type="component" value="Unassembled WGS sequence"/>
</dbReference>
<accession>A0A167YDW9</accession>
<dbReference type="STRING" id="1081104.A0A167YDW9"/>
<evidence type="ECO:0000313" key="4">
    <source>
        <dbReference type="Proteomes" id="UP000076744"/>
    </source>
</evidence>
<sequence length="206" mass="23668">MLISHLILATETGPRTFPDGVPSIFQLQDQIEAAWDHGYNSRGRDETGGIRGTRKFIGTQEVRVTAEDCLQRPRANRAQAQALFSYLKVNCSALRYQDSREISAVDQVFDAIESYYQCSLTKPEDARNKVQCTMLAPIYFQRPGHSLTVIGLQKTMHNERHLLVFNPGHRYKDTPPSLPQRQRPDVLEPYRLRAESLRKYSEFELL</sequence>
<proteinExistence type="predicted"/>
<dbReference type="Pfam" id="PF07910">
    <property type="entry name" value="Peptidase_C78"/>
    <property type="match status" value="2"/>
</dbReference>
<evidence type="ECO:0000256" key="1">
    <source>
        <dbReference type="ARBA" id="ARBA00022801"/>
    </source>
</evidence>
<feature type="domain" description="UFSP1/2/DUB catalytic" evidence="2">
    <location>
        <begin position="1"/>
        <end position="65"/>
    </location>
</feature>
<feature type="domain" description="UFSP1/2/DUB catalytic" evidence="2">
    <location>
        <begin position="80"/>
        <end position="206"/>
    </location>
</feature>
<dbReference type="Gene3D" id="3.90.70.130">
    <property type="match status" value="1"/>
</dbReference>
<dbReference type="GO" id="GO:0016787">
    <property type="term" value="F:hydrolase activity"/>
    <property type="evidence" value="ECO:0007669"/>
    <property type="project" value="UniProtKB-KW"/>
</dbReference>
<name>A0A167YDW9_CORFA</name>
<reference evidence="3 4" key="1">
    <citation type="journal article" date="2016" name="Genome Biol. Evol.">
        <title>Divergent and convergent evolution of fungal pathogenicity.</title>
        <authorList>
            <person name="Shang Y."/>
            <person name="Xiao G."/>
            <person name="Zheng P."/>
            <person name="Cen K."/>
            <person name="Zhan S."/>
            <person name="Wang C."/>
        </authorList>
    </citation>
    <scope>NUCLEOTIDE SEQUENCE [LARGE SCALE GENOMIC DNA]</scope>
    <source>
        <strain evidence="3 4">ARSEF 2679</strain>
    </source>
</reference>